<dbReference type="Proteomes" id="UP000694720">
    <property type="component" value="Unplaced"/>
</dbReference>
<reference evidence="1" key="1">
    <citation type="submission" date="2025-05" db="UniProtKB">
        <authorList>
            <consortium name="Ensembl"/>
        </authorList>
    </citation>
    <scope>IDENTIFICATION</scope>
</reference>
<dbReference type="Gene3D" id="1.20.5.1700">
    <property type="match status" value="1"/>
</dbReference>
<accession>A0A8D1SIM3</accession>
<dbReference type="Ensembl" id="ENSSSCT00055061284.1">
    <property type="protein sequence ID" value="ENSSSCP00055049157.1"/>
    <property type="gene ID" value="ENSSSCG00055030724.1"/>
</dbReference>
<evidence type="ECO:0000313" key="1">
    <source>
        <dbReference type="Ensembl" id="ENSSSCP00055049157.1"/>
    </source>
</evidence>
<dbReference type="AlphaFoldDB" id="A0A8D1SIM3"/>
<dbReference type="Ensembl" id="ENSSSCT00065044833.1">
    <property type="protein sequence ID" value="ENSSSCP00065019172.1"/>
    <property type="gene ID" value="ENSSSCG00065033027.1"/>
</dbReference>
<name>A0A8D1SIM3_PIG</name>
<protein>
    <submittedName>
        <fullName evidence="1">Uncharacterized protein</fullName>
    </submittedName>
</protein>
<evidence type="ECO:0000313" key="2">
    <source>
        <dbReference type="Proteomes" id="UP000694724"/>
    </source>
</evidence>
<dbReference type="Proteomes" id="UP000694724">
    <property type="component" value="Unplaced"/>
</dbReference>
<sequence>MAVSLTTPSGLRTDMNILETNRYLRSQLEKSKQDFRDLTEKFLDSQATAYSLANQLQKYSKSWFGH</sequence>
<dbReference type="Ensembl" id="ENSSSCT00035023247.1">
    <property type="protein sequence ID" value="ENSSSCP00035008641.1"/>
    <property type="gene ID" value="ENSSSCG00035018041.1"/>
</dbReference>
<proteinExistence type="predicted"/>
<dbReference type="Proteomes" id="UP000694725">
    <property type="component" value="Unplaced"/>
</dbReference>
<organism evidence="1 2">
    <name type="scientific">Sus scrofa</name>
    <name type="common">Pig</name>
    <dbReference type="NCBI Taxonomy" id="9823"/>
    <lineage>
        <taxon>Eukaryota</taxon>
        <taxon>Metazoa</taxon>
        <taxon>Chordata</taxon>
        <taxon>Craniata</taxon>
        <taxon>Vertebrata</taxon>
        <taxon>Euteleostomi</taxon>
        <taxon>Mammalia</taxon>
        <taxon>Eutheria</taxon>
        <taxon>Laurasiatheria</taxon>
        <taxon>Artiodactyla</taxon>
        <taxon>Suina</taxon>
        <taxon>Suidae</taxon>
        <taxon>Sus</taxon>
    </lineage>
</organism>